<dbReference type="EMBL" id="HBGF01047714">
    <property type="protein sequence ID" value="CAD9149266.1"/>
    <property type="molecule type" value="Transcribed_RNA"/>
</dbReference>
<evidence type="ECO:0000256" key="1">
    <source>
        <dbReference type="SAM" id="MobiDB-lite"/>
    </source>
</evidence>
<gene>
    <name evidence="2" type="ORF">NDES1114_LOCUS31913</name>
</gene>
<proteinExistence type="predicted"/>
<sequence>MASNVEKKSAEGWRQASDDHSYEQTTTPPPKPEEDAPSRVKPNVDKSISNKLTPVDQHLLRILLQNLHMYRAKWIVEVDLDTLGTQDSGDSHDQDTAFKLAEKVRWPCDPPAGWMRYTKGVFTRMDAASNTWVFGMESELPVFVRPFYMGLKGGNGERKRVDITSRIAIFAQLLGATRIPNENGTGALLCNKDFRYQYTGLDSVDFLTEERAIDLLECLPSGNPNFRGQLIKDLRSGAARVTAGIHKGSGDKWRFNVLVLGNREQEHIPVTKVKKSVDHKGQASYDFGGQSWLPT</sequence>
<feature type="region of interest" description="Disordered" evidence="1">
    <location>
        <begin position="1"/>
        <end position="48"/>
    </location>
</feature>
<feature type="compositionally biased region" description="Basic and acidic residues" evidence="1">
    <location>
        <begin position="31"/>
        <end position="44"/>
    </location>
</feature>
<protein>
    <submittedName>
        <fullName evidence="2">Uncharacterized protein</fullName>
    </submittedName>
</protein>
<accession>A0A7S1QVA7</accession>
<name>A0A7S1QVA7_NEODS</name>
<feature type="compositionally biased region" description="Basic and acidic residues" evidence="1">
    <location>
        <begin position="1"/>
        <end position="22"/>
    </location>
</feature>
<evidence type="ECO:0000313" key="2">
    <source>
        <dbReference type="EMBL" id="CAD9149266.1"/>
    </source>
</evidence>
<dbReference type="AlphaFoldDB" id="A0A7S1QVA7"/>
<reference evidence="2" key="1">
    <citation type="submission" date="2021-01" db="EMBL/GenBank/DDBJ databases">
        <authorList>
            <person name="Corre E."/>
            <person name="Pelletier E."/>
            <person name="Niang G."/>
            <person name="Scheremetjew M."/>
            <person name="Finn R."/>
            <person name="Kale V."/>
            <person name="Holt S."/>
            <person name="Cochrane G."/>
            <person name="Meng A."/>
            <person name="Brown T."/>
            <person name="Cohen L."/>
        </authorList>
    </citation>
    <scope>NUCLEOTIDE SEQUENCE</scope>
    <source>
        <strain evidence="2">CCAP 1951/1</strain>
    </source>
</reference>
<organism evidence="2">
    <name type="scientific">Neobodo designis</name>
    <name type="common">Flagellated protozoan</name>
    <name type="synonym">Bodo designis</name>
    <dbReference type="NCBI Taxonomy" id="312471"/>
    <lineage>
        <taxon>Eukaryota</taxon>
        <taxon>Discoba</taxon>
        <taxon>Euglenozoa</taxon>
        <taxon>Kinetoplastea</taxon>
        <taxon>Metakinetoplastina</taxon>
        <taxon>Neobodonida</taxon>
        <taxon>Neobodo</taxon>
    </lineage>
</organism>